<dbReference type="Pfam" id="PF00576">
    <property type="entry name" value="Transthyretin"/>
    <property type="match status" value="1"/>
</dbReference>
<dbReference type="FunFam" id="2.60.40.180:FF:000003">
    <property type="entry name" value="Uric acid degradation bifunctional protein TTL"/>
    <property type="match status" value="1"/>
</dbReference>
<evidence type="ECO:0000256" key="8">
    <source>
        <dbReference type="PIRSR" id="PIRSR600895-51"/>
    </source>
</evidence>
<keyword evidence="7" id="KW-0456">Lyase</keyword>
<dbReference type="PANTHER" id="PTHR43466">
    <property type="entry name" value="2-OXO-4-HYDROXY-4-CARBOXY-5-UREIDOIMIDAZOLINE DECARBOXYLASE-RELATED"/>
    <property type="match status" value="1"/>
</dbReference>
<dbReference type="InterPro" id="IPR023418">
    <property type="entry name" value="Thyroxine_BS"/>
</dbReference>
<dbReference type="PANTHER" id="PTHR43466:SF1">
    <property type="entry name" value="2-OXO-4-HYDROXY-4-CARBOXY-5-UREIDOIMIDAZOLINE DECARBOXYLASE-RELATED"/>
    <property type="match status" value="1"/>
</dbReference>
<dbReference type="InterPro" id="IPR000895">
    <property type="entry name" value="Transthyretin/HIU_hydrolase"/>
</dbReference>
<dbReference type="Gene3D" id="1.10.3330.10">
    <property type="entry name" value="Oxo-4-hydroxy-4-carboxy-5-ureidoimidazoline decarboxylase"/>
    <property type="match status" value="1"/>
</dbReference>
<reference evidence="12" key="1">
    <citation type="journal article" date="2016" name="Nature">
        <title>The genome of the seagrass Zostera marina reveals angiosperm adaptation to the sea.</title>
        <authorList>
            <person name="Olsen J.L."/>
            <person name="Rouze P."/>
            <person name="Verhelst B."/>
            <person name="Lin Y.-C."/>
            <person name="Bayer T."/>
            <person name="Collen J."/>
            <person name="Dattolo E."/>
            <person name="De Paoli E."/>
            <person name="Dittami S."/>
            <person name="Maumus F."/>
            <person name="Michel G."/>
            <person name="Kersting A."/>
            <person name="Lauritano C."/>
            <person name="Lohaus R."/>
            <person name="Toepel M."/>
            <person name="Tonon T."/>
            <person name="Vanneste K."/>
            <person name="Amirebrahimi M."/>
            <person name="Brakel J."/>
            <person name="Bostroem C."/>
            <person name="Chovatia M."/>
            <person name="Grimwood J."/>
            <person name="Jenkins J.W."/>
            <person name="Jueterbock A."/>
            <person name="Mraz A."/>
            <person name="Stam W.T."/>
            <person name="Tice H."/>
            <person name="Bornberg-Bauer E."/>
            <person name="Green P.J."/>
            <person name="Pearson G.A."/>
            <person name="Procaccini G."/>
            <person name="Duarte C.M."/>
            <person name="Schmutz J."/>
            <person name="Reusch T.B.H."/>
            <person name="Van de Peer Y."/>
        </authorList>
    </citation>
    <scope>NUCLEOTIDE SEQUENCE [LARGE SCALE GENOMIC DNA]</scope>
    <source>
        <strain evidence="12">cv. Finnish</strain>
    </source>
</reference>
<comment type="catalytic activity">
    <reaction evidence="2">
        <text>5-hydroxy-2-oxo-4-ureido-2,5-dihydro-1H-imidazole-5-carboxylate + H(+) = (S)-allantoin + CO2</text>
        <dbReference type="Rhea" id="RHEA:26301"/>
        <dbReference type="ChEBI" id="CHEBI:15378"/>
        <dbReference type="ChEBI" id="CHEBI:15678"/>
        <dbReference type="ChEBI" id="CHEBI:16526"/>
        <dbReference type="ChEBI" id="CHEBI:58639"/>
        <dbReference type="EC" id="4.1.1.97"/>
    </reaction>
</comment>
<evidence type="ECO:0000256" key="1">
    <source>
        <dbReference type="ARBA" id="ARBA00001043"/>
    </source>
</evidence>
<dbReference type="SUPFAM" id="SSF158694">
    <property type="entry name" value="UraD-Like"/>
    <property type="match status" value="1"/>
</dbReference>
<sequence length="296" mass="33432">MGFHFTETEFQSCTGSKRFARLMAAAAPFNDYQQALLAAKDIWLNKVDVSGWLESFATHPEIGTNKLISQRCKDEQKAAFETATDSAMEELLEWNSRYKDKFGFIFLICASGRGMPEILDQLKKRFQNRPIVELEIAIGEEMKIIELRLASLFEDNRVEKLKDVSGVSSNQQHRPPITTHILDVSRGCPASGVEVHLEMWKDNSQCPLPINGDPSKWVLQGSSSTDNDGRSGPLMSAAEHINPGFYRVSFNTGKYAPSCFFPYVSIVFEVKEKQRSEHFHVPLLFSPFSFSTYRGS</sequence>
<feature type="binding site" evidence="8">
    <location>
        <position position="230"/>
    </location>
    <ligand>
        <name>substrate</name>
    </ligand>
</feature>
<evidence type="ECO:0000256" key="2">
    <source>
        <dbReference type="ARBA" id="ARBA00001163"/>
    </source>
</evidence>
<organism evidence="11 12">
    <name type="scientific">Zostera marina</name>
    <name type="common">Eelgrass</name>
    <dbReference type="NCBI Taxonomy" id="29655"/>
    <lineage>
        <taxon>Eukaryota</taxon>
        <taxon>Viridiplantae</taxon>
        <taxon>Streptophyta</taxon>
        <taxon>Embryophyta</taxon>
        <taxon>Tracheophyta</taxon>
        <taxon>Spermatophyta</taxon>
        <taxon>Magnoliopsida</taxon>
        <taxon>Liliopsida</taxon>
        <taxon>Zosteraceae</taxon>
        <taxon>Zostera</taxon>
    </lineage>
</organism>
<dbReference type="InterPro" id="IPR023416">
    <property type="entry name" value="Transthyretin/HIU_hydrolase_d"/>
</dbReference>
<comment type="catalytic activity">
    <reaction evidence="1">
        <text>5-hydroxyisourate + H2O = 5-hydroxy-2-oxo-4-ureido-2,5-dihydro-1H-imidazole-5-carboxylate + H(+)</text>
        <dbReference type="Rhea" id="RHEA:23736"/>
        <dbReference type="ChEBI" id="CHEBI:15377"/>
        <dbReference type="ChEBI" id="CHEBI:15378"/>
        <dbReference type="ChEBI" id="CHEBI:18072"/>
        <dbReference type="ChEBI" id="CHEBI:58639"/>
        <dbReference type="EC" id="3.5.2.17"/>
    </reaction>
</comment>
<evidence type="ECO:0000313" key="12">
    <source>
        <dbReference type="Proteomes" id="UP000036987"/>
    </source>
</evidence>
<protein>
    <submittedName>
        <fullName evidence="11">Hydroxyisourate hydrolase</fullName>
    </submittedName>
</protein>
<comment type="pathway">
    <text evidence="3">Purine metabolism; urate degradation; (S)-allantoin from urate: step 3/3.</text>
</comment>
<dbReference type="InterPro" id="IPR036817">
    <property type="entry name" value="Transthyretin/HIU_hydrolase_sf"/>
</dbReference>
<evidence type="ECO:0000256" key="4">
    <source>
        <dbReference type="ARBA" id="ARBA00022631"/>
    </source>
</evidence>
<dbReference type="InterPro" id="IPR036778">
    <property type="entry name" value="OHCU_decarboxylase_sf"/>
</dbReference>
<dbReference type="CDD" id="cd05822">
    <property type="entry name" value="TLP_HIUase"/>
    <property type="match status" value="1"/>
</dbReference>
<evidence type="ECO:0000313" key="11">
    <source>
        <dbReference type="EMBL" id="KMZ67369.1"/>
    </source>
</evidence>
<evidence type="ECO:0000259" key="10">
    <source>
        <dbReference type="Pfam" id="PF09349"/>
    </source>
</evidence>
<dbReference type="Gene3D" id="2.60.40.180">
    <property type="entry name" value="Transthyretin/hydroxyisourate hydrolase domain"/>
    <property type="match status" value="1"/>
</dbReference>
<gene>
    <name evidence="11" type="ORF">ZOSMA_26G01190</name>
</gene>
<dbReference type="GO" id="GO:0006144">
    <property type="term" value="P:purine nucleobase metabolic process"/>
    <property type="evidence" value="ECO:0000318"/>
    <property type="project" value="GO_Central"/>
</dbReference>
<dbReference type="EMBL" id="LFYR01000915">
    <property type="protein sequence ID" value="KMZ67369.1"/>
    <property type="molecule type" value="Genomic_DNA"/>
</dbReference>
<dbReference type="PRINTS" id="PR00189">
    <property type="entry name" value="TRNSTHYRETIN"/>
</dbReference>
<keyword evidence="5" id="KW-0210">Decarboxylase</keyword>
<dbReference type="InterPro" id="IPR018020">
    <property type="entry name" value="OHCU_decarboxylase"/>
</dbReference>
<comment type="caution">
    <text evidence="11">The sequence shown here is derived from an EMBL/GenBank/DDBJ whole genome shotgun (WGS) entry which is preliminary data.</text>
</comment>
<evidence type="ECO:0000256" key="3">
    <source>
        <dbReference type="ARBA" id="ARBA00004754"/>
    </source>
</evidence>
<feature type="domain" description="Transthyretin/hydroxyisourate hydrolase" evidence="9">
    <location>
        <begin position="177"/>
        <end position="295"/>
    </location>
</feature>
<keyword evidence="4" id="KW-0659">Purine metabolism</keyword>
<feature type="binding site" evidence="8">
    <location>
        <position position="180"/>
    </location>
    <ligand>
        <name>substrate</name>
    </ligand>
</feature>
<evidence type="ECO:0000256" key="6">
    <source>
        <dbReference type="ARBA" id="ARBA00022801"/>
    </source>
</evidence>
<evidence type="ECO:0000259" key="9">
    <source>
        <dbReference type="Pfam" id="PF00576"/>
    </source>
</evidence>
<keyword evidence="12" id="KW-1185">Reference proteome</keyword>
<dbReference type="Pfam" id="PF09349">
    <property type="entry name" value="OHCU_decarbox"/>
    <property type="match status" value="1"/>
</dbReference>
<dbReference type="AlphaFoldDB" id="A0A0K9PEG9"/>
<dbReference type="InterPro" id="IPR014306">
    <property type="entry name" value="Hydroxyisourate_hydrolase"/>
</dbReference>
<evidence type="ECO:0000256" key="5">
    <source>
        <dbReference type="ARBA" id="ARBA00022793"/>
    </source>
</evidence>
<keyword evidence="6 11" id="KW-0378">Hydrolase</keyword>
<dbReference type="STRING" id="29655.A0A0K9PEG9"/>
<proteinExistence type="predicted"/>
<dbReference type="GO" id="GO:0033971">
    <property type="term" value="F:hydroxyisourate hydrolase activity"/>
    <property type="evidence" value="ECO:0007669"/>
    <property type="project" value="UniProtKB-EC"/>
</dbReference>
<evidence type="ECO:0000256" key="7">
    <source>
        <dbReference type="ARBA" id="ARBA00023239"/>
    </source>
</evidence>
<dbReference type="NCBIfam" id="TIGR02962">
    <property type="entry name" value="hdxy_isourate"/>
    <property type="match status" value="1"/>
</dbReference>
<feature type="domain" description="Oxo-4-hydroxy-4-carboxy-5-ureidoimidazoline decarboxylase" evidence="10">
    <location>
        <begin position="9"/>
        <end position="150"/>
    </location>
</feature>
<name>A0A0K9PEG9_ZOSMR</name>
<feature type="binding site" evidence="8">
    <location>
        <position position="293"/>
    </location>
    <ligand>
        <name>substrate</name>
    </ligand>
</feature>
<accession>A0A0K9PEG9</accession>
<dbReference type="PROSITE" id="PS00768">
    <property type="entry name" value="TRANSTHYRETIN_1"/>
    <property type="match status" value="1"/>
</dbReference>
<dbReference type="SUPFAM" id="SSF49472">
    <property type="entry name" value="Transthyretin (synonym: prealbumin)"/>
    <property type="match status" value="1"/>
</dbReference>
<dbReference type="OMA" id="EPEGHYH"/>
<dbReference type="GO" id="GO:0051997">
    <property type="term" value="F:2-oxo-4-hydroxy-4-carboxy-5-ureidoimidazoline decarboxylase activity"/>
    <property type="evidence" value="ECO:0007669"/>
    <property type="project" value="UniProtKB-EC"/>
</dbReference>
<dbReference type="OrthoDB" id="10265230at2759"/>
<dbReference type="Proteomes" id="UP000036987">
    <property type="component" value="Unassembled WGS sequence"/>
</dbReference>